<dbReference type="KEGG" id="mei:Msip34_2477"/>
<dbReference type="eggNOG" id="COG0583">
    <property type="taxonomic scope" value="Bacteria"/>
</dbReference>
<dbReference type="SUPFAM" id="SSF46785">
    <property type="entry name" value="Winged helix' DNA-binding domain"/>
    <property type="match status" value="1"/>
</dbReference>
<reference evidence="6 7" key="2">
    <citation type="journal article" date="2011" name="J. Bacteriol.">
        <title>Genomes of three methylotrophs from a single niche uncover genetic and metabolic divergence of Methylophilaceae.</title>
        <authorList>
            <person name="Lapidus A."/>
            <person name="Clum A."/>
            <person name="Labutti K."/>
            <person name="Kaluzhnaya M.G."/>
            <person name="Lim S."/>
            <person name="Beck D.A."/>
            <person name="Glavina Del Rio T."/>
            <person name="Nolan M."/>
            <person name="Mavromatis K."/>
            <person name="Huntemann M."/>
            <person name="Lucas S."/>
            <person name="Lidstrom M.E."/>
            <person name="Ivanova N."/>
            <person name="Chistoserdova L."/>
        </authorList>
    </citation>
    <scope>NUCLEOTIDE SEQUENCE [LARGE SCALE GENOMIC DNA]</scope>
    <source>
        <strain evidence="6 7">SIP3-4</strain>
    </source>
</reference>
<keyword evidence="3" id="KW-0238">DNA-binding</keyword>
<name>C6XAU4_METGS</name>
<evidence type="ECO:0000259" key="5">
    <source>
        <dbReference type="PROSITE" id="PS50931"/>
    </source>
</evidence>
<dbReference type="Proteomes" id="UP000002743">
    <property type="component" value="Chromosome"/>
</dbReference>
<dbReference type="PRINTS" id="PR00039">
    <property type="entry name" value="HTHLYSR"/>
</dbReference>
<evidence type="ECO:0000313" key="7">
    <source>
        <dbReference type="Proteomes" id="UP000002743"/>
    </source>
</evidence>
<organism evidence="6 7">
    <name type="scientific">Methylovorus glucosotrophus (strain SIP3-4)</name>
    <dbReference type="NCBI Taxonomy" id="582744"/>
    <lineage>
        <taxon>Bacteria</taxon>
        <taxon>Pseudomonadati</taxon>
        <taxon>Pseudomonadota</taxon>
        <taxon>Betaproteobacteria</taxon>
        <taxon>Nitrosomonadales</taxon>
        <taxon>Methylophilaceae</taxon>
        <taxon>Methylovorus</taxon>
    </lineage>
</organism>
<dbReference type="GO" id="GO:0006351">
    <property type="term" value="P:DNA-templated transcription"/>
    <property type="evidence" value="ECO:0007669"/>
    <property type="project" value="TreeGrafter"/>
</dbReference>
<evidence type="ECO:0000256" key="3">
    <source>
        <dbReference type="ARBA" id="ARBA00023125"/>
    </source>
</evidence>
<dbReference type="EMBL" id="CP001674">
    <property type="protein sequence ID" value="ACT51714.1"/>
    <property type="molecule type" value="Genomic_DNA"/>
</dbReference>
<dbReference type="InterPro" id="IPR000847">
    <property type="entry name" value="LysR_HTH_N"/>
</dbReference>
<keyword evidence="7" id="KW-1185">Reference proteome</keyword>
<dbReference type="GO" id="GO:0043565">
    <property type="term" value="F:sequence-specific DNA binding"/>
    <property type="evidence" value="ECO:0007669"/>
    <property type="project" value="TreeGrafter"/>
</dbReference>
<dbReference type="FunFam" id="1.10.10.10:FF:000001">
    <property type="entry name" value="LysR family transcriptional regulator"/>
    <property type="match status" value="1"/>
</dbReference>
<dbReference type="InterPro" id="IPR036390">
    <property type="entry name" value="WH_DNA-bd_sf"/>
</dbReference>
<dbReference type="AlphaFoldDB" id="C6XAU4"/>
<dbReference type="FunFam" id="3.40.190.290:FF:000001">
    <property type="entry name" value="Transcriptional regulator, LysR family"/>
    <property type="match status" value="1"/>
</dbReference>
<dbReference type="Gene3D" id="3.40.190.290">
    <property type="match status" value="1"/>
</dbReference>
<evidence type="ECO:0000256" key="4">
    <source>
        <dbReference type="ARBA" id="ARBA00023163"/>
    </source>
</evidence>
<gene>
    <name evidence="6" type="ordered locus">Msip34_2477</name>
</gene>
<dbReference type="PANTHER" id="PTHR30537:SF72">
    <property type="entry name" value="LYSR FAMILY TRANSCRIPTIONAL REGULATOR"/>
    <property type="match status" value="1"/>
</dbReference>
<dbReference type="GO" id="GO:0003700">
    <property type="term" value="F:DNA-binding transcription factor activity"/>
    <property type="evidence" value="ECO:0007669"/>
    <property type="project" value="InterPro"/>
</dbReference>
<evidence type="ECO:0000256" key="2">
    <source>
        <dbReference type="ARBA" id="ARBA00023015"/>
    </source>
</evidence>
<dbReference type="PANTHER" id="PTHR30537">
    <property type="entry name" value="HTH-TYPE TRANSCRIPTIONAL REGULATOR"/>
    <property type="match status" value="1"/>
</dbReference>
<evidence type="ECO:0000313" key="6">
    <source>
        <dbReference type="EMBL" id="ACT51714.1"/>
    </source>
</evidence>
<dbReference type="CDD" id="cd08472">
    <property type="entry name" value="PBP2_CrgA_like_3"/>
    <property type="match status" value="1"/>
</dbReference>
<dbReference type="OrthoDB" id="8705920at2"/>
<keyword evidence="4" id="KW-0804">Transcription</keyword>
<sequence>MDRFEAMQAFTRVVELASFTKAALSLNLPKTTISAQVQALENRLGVKLLNRTTRHVSVTTDGAAYYERAVALLNELEETEAALRQATSRPSGRLRVDVPGSIGRRILIPALADFTEKYPDIILEMGCNDRPVDLLEEGVDCVIRGGDPLDQSLVARRVASLRFVTCATPGYLRKHGIPMQPRDLERHTGIHYFSSKTGKVYEFDFERDGERYEVSSHRKMIFNDGDACLAACLAGLGVFQAATFMVQEHIASGELQVVLGTHLSENLPLYVLYPQNRHLSSKVRAFIDWTAALFETSDLVQTRTTLPGGASR</sequence>
<proteinExistence type="inferred from homology"/>
<dbReference type="Pfam" id="PF03466">
    <property type="entry name" value="LysR_substrate"/>
    <property type="match status" value="1"/>
</dbReference>
<protein>
    <submittedName>
        <fullName evidence="6">Transcriptional regulator, LysR family</fullName>
    </submittedName>
</protein>
<comment type="similarity">
    <text evidence="1">Belongs to the LysR transcriptional regulatory family.</text>
</comment>
<dbReference type="HOGENOM" id="CLU_039613_16_3_4"/>
<accession>C6XAU4</accession>
<dbReference type="STRING" id="582744.Msip34_2477"/>
<dbReference type="InterPro" id="IPR058163">
    <property type="entry name" value="LysR-type_TF_proteobact-type"/>
</dbReference>
<feature type="domain" description="HTH lysR-type" evidence="5">
    <location>
        <begin position="1"/>
        <end position="59"/>
    </location>
</feature>
<dbReference type="Pfam" id="PF00126">
    <property type="entry name" value="HTH_1"/>
    <property type="match status" value="1"/>
</dbReference>
<dbReference type="SUPFAM" id="SSF53850">
    <property type="entry name" value="Periplasmic binding protein-like II"/>
    <property type="match status" value="1"/>
</dbReference>
<dbReference type="InterPro" id="IPR036388">
    <property type="entry name" value="WH-like_DNA-bd_sf"/>
</dbReference>
<keyword evidence="2" id="KW-0805">Transcription regulation</keyword>
<dbReference type="InterPro" id="IPR005119">
    <property type="entry name" value="LysR_subst-bd"/>
</dbReference>
<dbReference type="Gene3D" id="1.10.10.10">
    <property type="entry name" value="Winged helix-like DNA-binding domain superfamily/Winged helix DNA-binding domain"/>
    <property type="match status" value="1"/>
</dbReference>
<dbReference type="PROSITE" id="PS50931">
    <property type="entry name" value="HTH_LYSR"/>
    <property type="match status" value="1"/>
</dbReference>
<reference evidence="7" key="1">
    <citation type="submission" date="2009-07" db="EMBL/GenBank/DDBJ databases">
        <title>Complete sequence of chromosome of Methylovorus sp. SIP3-4.</title>
        <authorList>
            <person name="Lucas S."/>
            <person name="Copeland A."/>
            <person name="Lapidus A."/>
            <person name="Glavina del Rio T."/>
            <person name="Tice H."/>
            <person name="Bruce D."/>
            <person name="Goodwin L."/>
            <person name="Pitluck S."/>
            <person name="Clum A."/>
            <person name="Larimer F."/>
            <person name="Land M."/>
            <person name="Hauser L."/>
            <person name="Kyrpides N."/>
            <person name="Mikhailova N."/>
            <person name="Kayluzhnaya M."/>
            <person name="Chistoserdova L."/>
        </authorList>
    </citation>
    <scope>NUCLEOTIDE SEQUENCE [LARGE SCALE GENOMIC DNA]</scope>
    <source>
        <strain evidence="7">SIP3-4</strain>
    </source>
</reference>
<evidence type="ECO:0000256" key="1">
    <source>
        <dbReference type="ARBA" id="ARBA00009437"/>
    </source>
</evidence>